<reference evidence="1" key="2">
    <citation type="submission" date="2025-09" db="UniProtKB">
        <authorList>
            <consortium name="Ensembl"/>
        </authorList>
    </citation>
    <scope>IDENTIFICATION</scope>
</reference>
<evidence type="ECO:0000313" key="1">
    <source>
        <dbReference type="Ensembl" id="ENSPTEP00000030471.1"/>
    </source>
</evidence>
<dbReference type="AlphaFoldDB" id="A0A8C9LUR4"/>
<dbReference type="Pfam" id="PF17700">
    <property type="entry name" value="DUF5546"/>
    <property type="match status" value="1"/>
</dbReference>
<organism evidence="1 2">
    <name type="scientific">Piliocolobus tephrosceles</name>
    <name type="common">Ugandan red Colobus</name>
    <dbReference type="NCBI Taxonomy" id="591936"/>
    <lineage>
        <taxon>Eukaryota</taxon>
        <taxon>Metazoa</taxon>
        <taxon>Chordata</taxon>
        <taxon>Craniata</taxon>
        <taxon>Vertebrata</taxon>
        <taxon>Euteleostomi</taxon>
        <taxon>Mammalia</taxon>
        <taxon>Eutheria</taxon>
        <taxon>Euarchontoglires</taxon>
        <taxon>Primates</taxon>
        <taxon>Haplorrhini</taxon>
        <taxon>Catarrhini</taxon>
        <taxon>Cercopithecidae</taxon>
        <taxon>Colobinae</taxon>
        <taxon>Piliocolobus</taxon>
    </lineage>
</organism>
<accession>A0A8C9LUR4</accession>
<protein>
    <submittedName>
        <fullName evidence="1">Small integral membrane protein 29</fullName>
    </submittedName>
</protein>
<evidence type="ECO:0000313" key="2">
    <source>
        <dbReference type="Proteomes" id="UP000694416"/>
    </source>
</evidence>
<proteinExistence type="predicted"/>
<reference evidence="1" key="1">
    <citation type="submission" date="2025-08" db="UniProtKB">
        <authorList>
            <consortium name="Ensembl"/>
        </authorList>
    </citation>
    <scope>IDENTIFICATION</scope>
</reference>
<name>A0A8C9LUR4_9PRIM</name>
<sequence length="168" mass="18336">MYRRKSGWTGCAITCSPCTAMIQPRNYMRLSRSCSLTWETPRWYMAGRVATSTSGCRCWMSRRDLTPLPHPSEPAVLDCLGPCRPPASPAITWLPLLGAGSPFLPPPTLSSVCFPRPHHHLTAPRPSALCGCQAHCPPTGTRGRFSFWDGGGWETPSLSLALLGLAWA</sequence>
<dbReference type="Ensembl" id="ENSPTET00000042195.1">
    <property type="protein sequence ID" value="ENSPTEP00000030471.1"/>
    <property type="gene ID" value="ENSPTEG00000029669.1"/>
</dbReference>
<dbReference type="Proteomes" id="UP000694416">
    <property type="component" value="Unplaced"/>
</dbReference>
<dbReference type="InterPro" id="IPR041032">
    <property type="entry name" value="DUF5546"/>
</dbReference>
<keyword evidence="2" id="KW-1185">Reference proteome</keyword>